<dbReference type="OrthoDB" id="3064537at2759"/>
<gene>
    <name evidence="1" type="ORF">HYPSUDRAFT_49542</name>
</gene>
<accession>A0A0D2NZM5</accession>
<name>A0A0D2NZM5_HYPSF</name>
<organism evidence="1 2">
    <name type="scientific">Hypholoma sublateritium (strain FD-334 SS-4)</name>
    <dbReference type="NCBI Taxonomy" id="945553"/>
    <lineage>
        <taxon>Eukaryota</taxon>
        <taxon>Fungi</taxon>
        <taxon>Dikarya</taxon>
        <taxon>Basidiomycota</taxon>
        <taxon>Agaricomycotina</taxon>
        <taxon>Agaricomycetes</taxon>
        <taxon>Agaricomycetidae</taxon>
        <taxon>Agaricales</taxon>
        <taxon>Agaricineae</taxon>
        <taxon>Strophariaceae</taxon>
        <taxon>Hypholoma</taxon>
    </lineage>
</organism>
<evidence type="ECO:0000313" key="1">
    <source>
        <dbReference type="EMBL" id="KJA13880.1"/>
    </source>
</evidence>
<keyword evidence="2" id="KW-1185">Reference proteome</keyword>
<sequence>MQAVRGAKLQFTLECPAGDLDFEQDFNLAATRLREVQGQVAISSMQRYFLQEGTANSMRLNFPS</sequence>
<dbReference type="EMBL" id="KN817707">
    <property type="protein sequence ID" value="KJA13880.1"/>
    <property type="molecule type" value="Genomic_DNA"/>
</dbReference>
<dbReference type="AlphaFoldDB" id="A0A0D2NZM5"/>
<evidence type="ECO:0000313" key="2">
    <source>
        <dbReference type="Proteomes" id="UP000054270"/>
    </source>
</evidence>
<reference evidence="2" key="1">
    <citation type="submission" date="2014-04" db="EMBL/GenBank/DDBJ databases">
        <title>Evolutionary Origins and Diversification of the Mycorrhizal Mutualists.</title>
        <authorList>
            <consortium name="DOE Joint Genome Institute"/>
            <consortium name="Mycorrhizal Genomics Consortium"/>
            <person name="Kohler A."/>
            <person name="Kuo A."/>
            <person name="Nagy L.G."/>
            <person name="Floudas D."/>
            <person name="Copeland A."/>
            <person name="Barry K.W."/>
            <person name="Cichocki N."/>
            <person name="Veneault-Fourrey C."/>
            <person name="LaButti K."/>
            <person name="Lindquist E.A."/>
            <person name="Lipzen A."/>
            <person name="Lundell T."/>
            <person name="Morin E."/>
            <person name="Murat C."/>
            <person name="Riley R."/>
            <person name="Ohm R."/>
            <person name="Sun H."/>
            <person name="Tunlid A."/>
            <person name="Henrissat B."/>
            <person name="Grigoriev I.V."/>
            <person name="Hibbett D.S."/>
            <person name="Martin F."/>
        </authorList>
    </citation>
    <scope>NUCLEOTIDE SEQUENCE [LARGE SCALE GENOMIC DNA]</scope>
    <source>
        <strain evidence="2">FD-334 SS-4</strain>
    </source>
</reference>
<protein>
    <submittedName>
        <fullName evidence="1">Uncharacterized protein</fullName>
    </submittedName>
</protein>
<dbReference type="Proteomes" id="UP000054270">
    <property type="component" value="Unassembled WGS sequence"/>
</dbReference>
<proteinExistence type="predicted"/>